<name>A0ABV9LDS2_9ACTN</name>
<evidence type="ECO:0000259" key="1">
    <source>
        <dbReference type="Pfam" id="PF13474"/>
    </source>
</evidence>
<proteinExistence type="predicted"/>
<protein>
    <submittedName>
        <fullName evidence="2">YybH family protein</fullName>
    </submittedName>
</protein>
<dbReference type="RefSeq" id="WP_387986051.1">
    <property type="nucleotide sequence ID" value="NZ_JBHSGR010000002.1"/>
</dbReference>
<feature type="domain" description="SnoaL-like" evidence="1">
    <location>
        <begin position="8"/>
        <end position="124"/>
    </location>
</feature>
<dbReference type="InterPro" id="IPR037401">
    <property type="entry name" value="SnoaL-like"/>
</dbReference>
<comment type="caution">
    <text evidence="2">The sequence shown here is derived from an EMBL/GenBank/DDBJ whole genome shotgun (WGS) entry which is preliminary data.</text>
</comment>
<dbReference type="SUPFAM" id="SSF54427">
    <property type="entry name" value="NTF2-like"/>
    <property type="match status" value="1"/>
</dbReference>
<dbReference type="InterPro" id="IPR032710">
    <property type="entry name" value="NTF2-like_dom_sf"/>
</dbReference>
<reference evidence="3" key="1">
    <citation type="journal article" date="2019" name="Int. J. Syst. Evol. Microbiol.">
        <title>The Global Catalogue of Microorganisms (GCM) 10K type strain sequencing project: providing services to taxonomists for standard genome sequencing and annotation.</title>
        <authorList>
            <consortium name="The Broad Institute Genomics Platform"/>
            <consortium name="The Broad Institute Genome Sequencing Center for Infectious Disease"/>
            <person name="Wu L."/>
            <person name="Ma J."/>
        </authorList>
    </citation>
    <scope>NUCLEOTIDE SEQUENCE [LARGE SCALE GENOMIC DNA]</scope>
    <source>
        <strain evidence="3">CCUG 62763</strain>
    </source>
</reference>
<evidence type="ECO:0000313" key="3">
    <source>
        <dbReference type="Proteomes" id="UP001596025"/>
    </source>
</evidence>
<evidence type="ECO:0000313" key="2">
    <source>
        <dbReference type="EMBL" id="MFC4692303.1"/>
    </source>
</evidence>
<dbReference type="Gene3D" id="3.10.450.50">
    <property type="match status" value="1"/>
</dbReference>
<gene>
    <name evidence="2" type="ORF">ACFO3M_02775</name>
</gene>
<keyword evidence="3" id="KW-1185">Reference proteome</keyword>
<dbReference type="EMBL" id="JBHSGR010000002">
    <property type="protein sequence ID" value="MFC4692303.1"/>
    <property type="molecule type" value="Genomic_DNA"/>
</dbReference>
<dbReference type="Pfam" id="PF13474">
    <property type="entry name" value="SnoaL_3"/>
    <property type="match status" value="1"/>
</dbReference>
<dbReference type="Proteomes" id="UP001596025">
    <property type="component" value="Unassembled WGS sequence"/>
</dbReference>
<sequence>MDSDELQVRRVLEAWARAVRRADVDAVVAVHTGDVVLFDVPPPMVVTGIDSYLRQWRLFWEAQGEGLFDVSGLTVVAGDGVAFAHGLLRIGAAGTEGFEVRLTVGLRRVDGRWLVTHEHHSVPAE</sequence>
<organism evidence="2 3">
    <name type="scientific">Geodermatophilus arenarius</name>
    <dbReference type="NCBI Taxonomy" id="1137990"/>
    <lineage>
        <taxon>Bacteria</taxon>
        <taxon>Bacillati</taxon>
        <taxon>Actinomycetota</taxon>
        <taxon>Actinomycetes</taxon>
        <taxon>Geodermatophilales</taxon>
        <taxon>Geodermatophilaceae</taxon>
        <taxon>Geodermatophilus</taxon>
    </lineage>
</organism>
<accession>A0ABV9LDS2</accession>